<evidence type="ECO:0000256" key="1">
    <source>
        <dbReference type="PROSITE-ProRule" id="PRU00266"/>
    </source>
</evidence>
<evidence type="ECO:0000313" key="4">
    <source>
        <dbReference type="Proteomes" id="UP000887540"/>
    </source>
</evidence>
<dbReference type="Proteomes" id="UP000887540">
    <property type="component" value="Unplaced"/>
</dbReference>
<feature type="region of interest" description="Disordered" evidence="2">
    <location>
        <begin position="94"/>
        <end position="146"/>
    </location>
</feature>
<dbReference type="SUPFAM" id="SSF54768">
    <property type="entry name" value="dsRNA-binding domain-like"/>
    <property type="match status" value="1"/>
</dbReference>
<keyword evidence="1" id="KW-0694">RNA-binding</keyword>
<dbReference type="InterPro" id="IPR044445">
    <property type="entry name" value="DHX9_DSRM_1"/>
</dbReference>
<proteinExistence type="predicted"/>
<dbReference type="Gene3D" id="3.30.160.20">
    <property type="match status" value="1"/>
</dbReference>
<name>A0A914BXK5_9BILA</name>
<dbReference type="InterPro" id="IPR014720">
    <property type="entry name" value="dsRBD_dom"/>
</dbReference>
<dbReference type="WBParaSite" id="ACRNAN_Path_1228.g4792.t1">
    <property type="protein sequence ID" value="ACRNAN_Path_1228.g4792.t1"/>
    <property type="gene ID" value="ACRNAN_Path_1228.g4792"/>
</dbReference>
<evidence type="ECO:0000259" key="3">
    <source>
        <dbReference type="PROSITE" id="PS50137"/>
    </source>
</evidence>
<dbReference type="PROSITE" id="PS50137">
    <property type="entry name" value="DS_RBD"/>
    <property type="match status" value="1"/>
</dbReference>
<evidence type="ECO:0000313" key="5">
    <source>
        <dbReference type="WBParaSite" id="ACRNAN_Path_1228.g4792.t1"/>
    </source>
</evidence>
<organism evidence="4 5">
    <name type="scientific">Acrobeloides nanus</name>
    <dbReference type="NCBI Taxonomy" id="290746"/>
    <lineage>
        <taxon>Eukaryota</taxon>
        <taxon>Metazoa</taxon>
        <taxon>Ecdysozoa</taxon>
        <taxon>Nematoda</taxon>
        <taxon>Chromadorea</taxon>
        <taxon>Rhabditida</taxon>
        <taxon>Tylenchina</taxon>
        <taxon>Cephalobomorpha</taxon>
        <taxon>Cephaloboidea</taxon>
        <taxon>Cephalobidae</taxon>
        <taxon>Acrobeloides</taxon>
    </lineage>
</organism>
<sequence length="165" mass="18303">MADIKAALYAVLGRRKLGNPNYEVRPENRGGKQRFRCELRVPGINYAGLGNSTNKKDAMTNAARDFGQYLVREGVINASELPAEFSETDLEATSVNPAGWGNAPYQPPGQGESNFNSGWGKSSYQPPDQGESNFNAPAPPRMPRMKTMHEQYVEQRADEISQVYF</sequence>
<dbReference type="Pfam" id="PF00035">
    <property type="entry name" value="dsrm"/>
    <property type="match status" value="1"/>
</dbReference>
<dbReference type="AlphaFoldDB" id="A0A914BXK5"/>
<dbReference type="GO" id="GO:0003725">
    <property type="term" value="F:double-stranded RNA binding"/>
    <property type="evidence" value="ECO:0007669"/>
    <property type="project" value="InterPro"/>
</dbReference>
<accession>A0A914BXK5</accession>
<dbReference type="SMART" id="SM00358">
    <property type="entry name" value="DSRM"/>
    <property type="match status" value="1"/>
</dbReference>
<reference evidence="5" key="1">
    <citation type="submission" date="2022-11" db="UniProtKB">
        <authorList>
            <consortium name="WormBaseParasite"/>
        </authorList>
    </citation>
    <scope>IDENTIFICATION</scope>
</reference>
<dbReference type="CDD" id="cd19854">
    <property type="entry name" value="DSRM_DHX9_rpt1"/>
    <property type="match status" value="1"/>
</dbReference>
<feature type="compositionally biased region" description="Polar residues" evidence="2">
    <location>
        <begin position="111"/>
        <end position="135"/>
    </location>
</feature>
<keyword evidence="4" id="KW-1185">Reference proteome</keyword>
<feature type="domain" description="DRBM" evidence="3">
    <location>
        <begin position="3"/>
        <end position="72"/>
    </location>
</feature>
<protein>
    <submittedName>
        <fullName evidence="5">DRBM domain-containing protein</fullName>
    </submittedName>
</protein>
<evidence type="ECO:0000256" key="2">
    <source>
        <dbReference type="SAM" id="MobiDB-lite"/>
    </source>
</evidence>